<evidence type="ECO:0000259" key="1">
    <source>
        <dbReference type="Pfam" id="PF00534"/>
    </source>
</evidence>
<dbReference type="PANTHER" id="PTHR46656">
    <property type="entry name" value="PUTATIVE-RELATED"/>
    <property type="match status" value="1"/>
</dbReference>
<organism evidence="2 3">
    <name type="scientific">Opitutus terrae (strain DSM 11246 / JCM 15787 / PB90-1)</name>
    <dbReference type="NCBI Taxonomy" id="452637"/>
    <lineage>
        <taxon>Bacteria</taxon>
        <taxon>Pseudomonadati</taxon>
        <taxon>Verrucomicrobiota</taxon>
        <taxon>Opitutia</taxon>
        <taxon>Opitutales</taxon>
        <taxon>Opitutaceae</taxon>
        <taxon>Opitutus</taxon>
    </lineage>
</organism>
<dbReference type="RefSeq" id="WP_012376805.1">
    <property type="nucleotide sequence ID" value="NC_010571.1"/>
</dbReference>
<protein>
    <submittedName>
        <fullName evidence="2">Glycosyl transferase group 1</fullName>
    </submittedName>
</protein>
<feature type="domain" description="Glycosyl transferase family 1" evidence="1">
    <location>
        <begin position="335"/>
        <end position="519"/>
    </location>
</feature>
<dbReference type="AlphaFoldDB" id="B1ZZU1"/>
<dbReference type="Gene3D" id="3.40.50.2000">
    <property type="entry name" value="Glycogen Phosphorylase B"/>
    <property type="match status" value="1"/>
</dbReference>
<dbReference type="CDD" id="cd03801">
    <property type="entry name" value="GT4_PimA-like"/>
    <property type="match status" value="1"/>
</dbReference>
<accession>B1ZZU1</accession>
<dbReference type="EMBL" id="CP001032">
    <property type="protein sequence ID" value="ACB77277.1"/>
    <property type="molecule type" value="Genomic_DNA"/>
</dbReference>
<dbReference type="InterPro" id="IPR001296">
    <property type="entry name" value="Glyco_trans_1"/>
</dbReference>
<dbReference type="KEGG" id="ote:Oter_4003"/>
<evidence type="ECO:0000313" key="3">
    <source>
        <dbReference type="Proteomes" id="UP000007013"/>
    </source>
</evidence>
<dbReference type="CAZy" id="GT4">
    <property type="family name" value="Glycosyltransferase Family 4"/>
</dbReference>
<dbReference type="HOGENOM" id="CLU_499517_0_0_0"/>
<dbReference type="PANTHER" id="PTHR46656:SF3">
    <property type="entry name" value="PUTATIVE-RELATED"/>
    <property type="match status" value="1"/>
</dbReference>
<gene>
    <name evidence="2" type="ordered locus">Oter_4003</name>
</gene>
<keyword evidence="3" id="KW-1185">Reference proteome</keyword>
<dbReference type="Proteomes" id="UP000007013">
    <property type="component" value="Chromosome"/>
</dbReference>
<proteinExistence type="predicted"/>
<dbReference type="GO" id="GO:0016757">
    <property type="term" value="F:glycosyltransferase activity"/>
    <property type="evidence" value="ECO:0007669"/>
    <property type="project" value="InterPro"/>
</dbReference>
<dbReference type="Pfam" id="PF00534">
    <property type="entry name" value="Glycos_transf_1"/>
    <property type="match status" value="1"/>
</dbReference>
<evidence type="ECO:0000313" key="2">
    <source>
        <dbReference type="EMBL" id="ACB77277.1"/>
    </source>
</evidence>
<dbReference type="eggNOG" id="COG0438">
    <property type="taxonomic scope" value="Bacteria"/>
</dbReference>
<dbReference type="OrthoDB" id="440232at2"/>
<name>B1ZZU1_OPITP</name>
<dbReference type="SUPFAM" id="SSF53756">
    <property type="entry name" value="UDP-Glycosyltransferase/glycogen phosphorylase"/>
    <property type="match status" value="1"/>
</dbReference>
<dbReference type="STRING" id="452637.Oter_4003"/>
<reference evidence="2 3" key="1">
    <citation type="journal article" date="2011" name="J. Bacteriol.">
        <title>Genome sequence of the verrucomicrobium Opitutus terrae PB90-1, an abundant inhabitant of rice paddy soil ecosystems.</title>
        <authorList>
            <person name="van Passel M.W."/>
            <person name="Kant R."/>
            <person name="Palva A."/>
            <person name="Copeland A."/>
            <person name="Lucas S."/>
            <person name="Lapidus A."/>
            <person name="Glavina del Rio T."/>
            <person name="Pitluck S."/>
            <person name="Goltsman E."/>
            <person name="Clum A."/>
            <person name="Sun H."/>
            <person name="Schmutz J."/>
            <person name="Larimer F.W."/>
            <person name="Land M.L."/>
            <person name="Hauser L."/>
            <person name="Kyrpides N."/>
            <person name="Mikhailova N."/>
            <person name="Richardson P.P."/>
            <person name="Janssen P.H."/>
            <person name="de Vos W.M."/>
            <person name="Smidt H."/>
        </authorList>
    </citation>
    <scope>NUCLEOTIDE SEQUENCE [LARGE SCALE GENOMIC DNA]</scope>
    <source>
        <strain evidence="3">DSM 11246 / JCM 15787 / PB90-1</strain>
    </source>
</reference>
<sequence>MASARSTSSSRGTWRAPSFSGLFFDNFATDSAWIRETAVLDLPPSEGVERLLLRGEYRPHPDVRGIEVGPPSLICLLDGTRVATLADLRPGPFSIEIPVGPDAARRGLRITLRLGGTGFTNLLAWLGRIVGLASLQRFRVQNKNRQIRIETLTTQTGETVYDFAVRLAPFSLAFARRHTRYEFNLVGFLTAELGVGESARCMVRAADAAGITTALVPLKLHCKNRRGDLTYASRLRDENPYRVNVIHIDPPASRDLDHHHGPGFRAGKYNVAYWAWELPEFPDTWVPDFAYYDEVWCPSDFTREAIAMKSPRPVITMPHAISFPRPTADGRARFGLPRDKFLFLFLYDLNSYSARKNPQAVLAAFRASGLAGAGAALVIKVQNERDNPEDFAALQAAVRDLPDTVLITGTLPREEIYLLESACDCFVSLHRSEGFGLAVAESMYLGKPVISTDWSGTAEFVNADSGCPIRYTLTKITTNSGPYGKGQLWAEPDVNYAAEWMRRLFADRALAARLGAAARATIETRLSPATIGERYRRRLESIATF</sequence>
<keyword evidence="2" id="KW-0808">Transferase</keyword>